<proteinExistence type="predicted"/>
<dbReference type="PANTHER" id="PTHR45033">
    <property type="match status" value="1"/>
</dbReference>
<reference evidence="1" key="1">
    <citation type="submission" date="2021-04" db="EMBL/GenBank/DDBJ databases">
        <authorList>
            <person name="Hornung B."/>
        </authorList>
    </citation>
    <scope>NUCLEOTIDE SEQUENCE</scope>
    <source>
        <strain evidence="1">G5G6</strain>
    </source>
</reference>
<dbReference type="Gene3D" id="3.40.50.720">
    <property type="entry name" value="NAD(P)-binding Rossmann-like Domain"/>
    <property type="match status" value="1"/>
</dbReference>
<name>A0A916NA27_9PROT</name>
<dbReference type="Gene3D" id="3.90.180.10">
    <property type="entry name" value="Medium-chain alcohol dehydrogenases, catalytic domain"/>
    <property type="match status" value="1"/>
</dbReference>
<dbReference type="InterPro" id="IPR052711">
    <property type="entry name" value="Zinc_ADH-like"/>
</dbReference>
<dbReference type="Pfam" id="PF13602">
    <property type="entry name" value="ADH_zinc_N_2"/>
    <property type="match status" value="1"/>
</dbReference>
<dbReference type="EMBL" id="CAJQUM010000001">
    <property type="protein sequence ID" value="CAG4884800.1"/>
    <property type="molecule type" value="Genomic_DNA"/>
</dbReference>
<accession>A0A916NA27</accession>
<dbReference type="AlphaFoldDB" id="A0A916NA27"/>
<comment type="caution">
    <text evidence="1">The sequence shown here is derived from an EMBL/GenBank/DDBJ whole genome shotgun (WGS) entry which is preliminary data.</text>
</comment>
<sequence>MIGVLSGSTPIDAMQLTTGILFSNARINGIYVGSRRMFEEMNQAIRLHHLRPVIDKVFAFEQAQDAFVALQKTDHFGKLVIRVG</sequence>
<organism evidence="1 2">
    <name type="scientific">Georgfuchsia toluolica</name>
    <dbReference type="NCBI Taxonomy" id="424218"/>
    <lineage>
        <taxon>Bacteria</taxon>
        <taxon>Pseudomonadati</taxon>
        <taxon>Pseudomonadota</taxon>
        <taxon>Betaproteobacteria</taxon>
        <taxon>Nitrosomonadales</taxon>
        <taxon>Sterolibacteriaceae</taxon>
        <taxon>Georgfuchsia</taxon>
    </lineage>
</organism>
<keyword evidence="2" id="KW-1185">Reference proteome</keyword>
<dbReference type="PANTHER" id="PTHR45033:SF2">
    <property type="entry name" value="ZINC-TYPE ALCOHOL DEHYDROGENASE-LIKE PROTEIN C1773.06C"/>
    <property type="match status" value="1"/>
</dbReference>
<evidence type="ECO:0000313" key="1">
    <source>
        <dbReference type="EMBL" id="CAG4884800.1"/>
    </source>
</evidence>
<protein>
    <recommendedName>
        <fullName evidence="3">Alcohol dehydrogenase</fullName>
    </recommendedName>
</protein>
<evidence type="ECO:0008006" key="3">
    <source>
        <dbReference type="Google" id="ProtNLM"/>
    </source>
</evidence>
<gene>
    <name evidence="1" type="ORF">GTOL_12683</name>
</gene>
<evidence type="ECO:0000313" key="2">
    <source>
        <dbReference type="Proteomes" id="UP000742786"/>
    </source>
</evidence>
<dbReference type="Proteomes" id="UP000742786">
    <property type="component" value="Unassembled WGS sequence"/>
</dbReference>